<keyword evidence="3" id="KW-0812">Transmembrane</keyword>
<keyword evidence="11" id="KW-1185">Reference proteome</keyword>
<reference evidence="10 11" key="1">
    <citation type="submission" date="2019-08" db="EMBL/GenBank/DDBJ databases">
        <title>Genome of Phaeodactylibacter luteus.</title>
        <authorList>
            <person name="Bowman J.P."/>
        </authorList>
    </citation>
    <scope>NUCLEOTIDE SEQUENCE [LARGE SCALE GENOMIC DNA]</scope>
    <source>
        <strain evidence="10 11">KCTC 42180</strain>
    </source>
</reference>
<dbReference type="PANTHER" id="PTHR48052">
    <property type="entry name" value="UNNAMED PRODUCT"/>
    <property type="match status" value="1"/>
</dbReference>
<proteinExistence type="predicted"/>
<organism evidence="10 11">
    <name type="scientific">Phaeodactylibacter luteus</name>
    <dbReference type="NCBI Taxonomy" id="1564516"/>
    <lineage>
        <taxon>Bacteria</taxon>
        <taxon>Pseudomonadati</taxon>
        <taxon>Bacteroidota</taxon>
        <taxon>Saprospiria</taxon>
        <taxon>Saprospirales</taxon>
        <taxon>Haliscomenobacteraceae</taxon>
        <taxon>Phaeodactylibacter</taxon>
    </lineage>
</organism>
<comment type="subcellular location">
    <subcellularLocation>
        <location evidence="1">Cell membrane</location>
    </subcellularLocation>
    <subcellularLocation>
        <location evidence="9">Endomembrane system</location>
        <topology evidence="9">Single-pass membrane protein</topology>
    </subcellularLocation>
</comment>
<evidence type="ECO:0000256" key="2">
    <source>
        <dbReference type="ARBA" id="ARBA00022475"/>
    </source>
</evidence>
<evidence type="ECO:0000256" key="1">
    <source>
        <dbReference type="ARBA" id="ARBA00004236"/>
    </source>
</evidence>
<dbReference type="GO" id="GO:0012505">
    <property type="term" value="C:endomembrane system"/>
    <property type="evidence" value="ECO:0007669"/>
    <property type="project" value="UniProtKB-SubCell"/>
</dbReference>
<dbReference type="OrthoDB" id="7794186at2"/>
<keyword evidence="7" id="KW-0675">Receptor</keyword>
<dbReference type="NCBIfam" id="TIGR04131">
    <property type="entry name" value="Bac_Flav_CTERM"/>
    <property type="match status" value="1"/>
</dbReference>
<keyword evidence="4" id="KW-0732">Signal</keyword>
<evidence type="ECO:0000313" key="11">
    <source>
        <dbReference type="Proteomes" id="UP000321580"/>
    </source>
</evidence>
<dbReference type="Gene3D" id="3.80.10.10">
    <property type="entry name" value="Ribonuclease Inhibitor"/>
    <property type="match status" value="1"/>
</dbReference>
<evidence type="ECO:0000256" key="3">
    <source>
        <dbReference type="ARBA" id="ARBA00022692"/>
    </source>
</evidence>
<keyword evidence="5" id="KW-1133">Transmembrane helix</keyword>
<dbReference type="Pfam" id="PF13585">
    <property type="entry name" value="CHU_C"/>
    <property type="match status" value="1"/>
</dbReference>
<evidence type="ECO:0000256" key="6">
    <source>
        <dbReference type="ARBA" id="ARBA00023136"/>
    </source>
</evidence>
<dbReference type="Proteomes" id="UP000321580">
    <property type="component" value="Unassembled WGS sequence"/>
</dbReference>
<dbReference type="InterPro" id="IPR032675">
    <property type="entry name" value="LRR_dom_sf"/>
</dbReference>
<dbReference type="InterPro" id="IPR026341">
    <property type="entry name" value="T9SS_type_B"/>
</dbReference>
<evidence type="ECO:0000256" key="9">
    <source>
        <dbReference type="ARBA" id="ARBA00037847"/>
    </source>
</evidence>
<dbReference type="PANTHER" id="PTHR48052:SF81">
    <property type="entry name" value="LEUCINE-RICH REPEAT-CONTAINING N-TERMINAL PLANT-TYPE DOMAIN-CONTAINING PROTEIN"/>
    <property type="match status" value="1"/>
</dbReference>
<evidence type="ECO:0000256" key="7">
    <source>
        <dbReference type="ARBA" id="ARBA00023170"/>
    </source>
</evidence>
<keyword evidence="6" id="KW-0472">Membrane</keyword>
<evidence type="ECO:0000256" key="8">
    <source>
        <dbReference type="ARBA" id="ARBA00023180"/>
    </source>
</evidence>
<sequence>MNMLKCIRSYSISVLIILVITTTGARLPDRTSIINLNCPHPDYDALMVLYNQTNGAAWDDNTGWAEGQIGENCDPCTWYGIGCDNNGRVISLILDNNALAGIIPDLNLPFLSQLELGFNQLEGEIPDFSGLPALQRFRAMDNQLTGSLPDFSNMPLLEILHCANNELSGTIPDFTSLPNLRELILMGNMLVGTIPDFTDLPNLEWLEIGQNQLEGEIPDFSATPQVYRFRCMNNFLTGNIPDFTNLPLLEIFHCADNSLSGMIPAFSNTPVLRELTVAGNELTGPIPDLAYLPELDVFYCNNNNLSCFFPAFICGLDVFSSINNPMMPWQGAHANFCAGIDEVGAPCDDGNPLSEGDAIQESCDCMGEIPCSLSISFDSTGISCNSAADGELSLLIFDGAAPFTIDWNIDDYDGMSTLESLPPGNYSVVVTDTLGCSAEAAIALTEPAPLTLSCSELAPVSTVGGTDGIASLTIDGGIPPYELSYAGPVSGVMAIDTGNYTLDDLSEGNYIFQLTDANGCTADCSTEISGPSCALEVLLIATAPSCFNSNDGIINLEITGGVAPYAIDWNVDTFDGQETLSGLQSGSYQVVVADAENCTAAGEVMISAPSELQFSVTAIHPVCLGDSSGEVIIDSVFGGVPPYSMDFNGSTYNVGNTFPYILSGQNAGSYTAIITDSNGCQMSSGLTLEEGEALIVNLGADLSIQAGDSILLDPEATSTIDSVIWSPSAGLSAPNSPSTFAIPAETTTYVLTAFSDNGCSGTDLITITVEPIDGKVFVPNAFSPNDDGVNDRLIVYAGEDVINVEDFQVFDRWGNQLYQQQDFPPNSSIHGWDGTFRGERMHTGVYLYFVQCRLSDDRLQLLKGDVTLIRP</sequence>
<keyword evidence="2" id="KW-1003">Cell membrane</keyword>
<dbReference type="EMBL" id="VOOR01000114">
    <property type="protein sequence ID" value="TXB58101.1"/>
    <property type="molecule type" value="Genomic_DNA"/>
</dbReference>
<gene>
    <name evidence="10" type="ORF">FRY97_21620</name>
</gene>
<dbReference type="AlphaFoldDB" id="A0A5C6RHV4"/>
<comment type="caution">
    <text evidence="10">The sequence shown here is derived from an EMBL/GenBank/DDBJ whole genome shotgun (WGS) entry which is preliminary data.</text>
</comment>
<dbReference type="GO" id="GO:0005886">
    <property type="term" value="C:plasma membrane"/>
    <property type="evidence" value="ECO:0007669"/>
    <property type="project" value="UniProtKB-SubCell"/>
</dbReference>
<evidence type="ECO:0000313" key="10">
    <source>
        <dbReference type="EMBL" id="TXB58101.1"/>
    </source>
</evidence>
<name>A0A5C6RHV4_9BACT</name>
<dbReference type="RefSeq" id="WP_147169704.1">
    <property type="nucleotide sequence ID" value="NZ_VOOR01000114.1"/>
</dbReference>
<evidence type="ECO:0000256" key="5">
    <source>
        <dbReference type="ARBA" id="ARBA00022989"/>
    </source>
</evidence>
<evidence type="ECO:0000256" key="4">
    <source>
        <dbReference type="ARBA" id="ARBA00022729"/>
    </source>
</evidence>
<protein>
    <submittedName>
        <fullName evidence="10">T9SS type B sorting domain-containing protein</fullName>
    </submittedName>
</protein>
<dbReference type="Pfam" id="PF13573">
    <property type="entry name" value="SprB"/>
    <property type="match status" value="1"/>
</dbReference>
<dbReference type="InterPro" id="IPR025667">
    <property type="entry name" value="SprB_repeat"/>
</dbReference>
<accession>A0A5C6RHV4</accession>
<dbReference type="SUPFAM" id="SSF52058">
    <property type="entry name" value="L domain-like"/>
    <property type="match status" value="1"/>
</dbReference>
<keyword evidence="8" id="KW-0325">Glycoprotein</keyword>